<protein>
    <submittedName>
        <fullName evidence="1">Uncharacterized protein</fullName>
    </submittedName>
</protein>
<keyword evidence="2" id="KW-1185">Reference proteome</keyword>
<gene>
    <name evidence="1" type="ORF">AAAT87_10590</name>
</gene>
<comment type="caution">
    <text evidence="1">The sequence shown here is derived from an EMBL/GenBank/DDBJ whole genome shotgun (WGS) entry which is preliminary data.</text>
</comment>
<reference evidence="1 2" key="1">
    <citation type="submission" date="2024-04" db="EMBL/GenBank/DDBJ databases">
        <title>Human intestinal bacterial collection.</title>
        <authorList>
            <person name="Pauvert C."/>
            <person name="Hitch T.C.A."/>
            <person name="Clavel T."/>
        </authorList>
    </citation>
    <scope>NUCLEOTIDE SEQUENCE [LARGE SCALE GENOMIC DNA]</scope>
    <source>
        <strain evidence="1 2">CLA-AA-H174</strain>
    </source>
</reference>
<dbReference type="Proteomes" id="UP001465717">
    <property type="component" value="Unassembled WGS sequence"/>
</dbReference>
<proteinExistence type="predicted"/>
<evidence type="ECO:0000313" key="2">
    <source>
        <dbReference type="Proteomes" id="UP001465717"/>
    </source>
</evidence>
<accession>A0ABV1FZY3</accession>
<name>A0ABV1FZY3_9BACT</name>
<evidence type="ECO:0000313" key="1">
    <source>
        <dbReference type="EMBL" id="MEQ2508720.1"/>
    </source>
</evidence>
<sequence>MATKIPRIKFFNSVVKNKMPEAEGASIGELFINANAERPFISTKDSNGEMKKVIFQDEINADLEAEARARQDADVELQKNLDAETNARQDADNTLTTNIANEVYRAKKSEETLGNRITDETQRATDAETTLTNSINQEIQDRTSEVERLDNKIETETLRATNAEEVLGDNLAKETQDRTSEVERLDGRVSTEIQDRKDADTAIREELSGNTEELKTALSAETKAREDADNLITKNLNDEIANRKSEVSRLDTKIETETSRAEAAELALTDSLNSEITNRTDEVTRLDGRIDTEIQRATDAESALSKDLDKEIADRKNAVTTLTNKHNEDVSALTKSITDNKVKIIKVADDLLPANVKEAFKLTNGLDVQLGETINIYKDSSLQKVELVDQKLRFTYNNASGGTDVVDIDVSKFLAESEFKDGLEVHSDGTVYVRIADDSEAYLTVGENGLKFSGLDSLNDDINSKIDTEISDRKSDTSALTKSINDEVARAKGAEKVLTDNLNAEITNRTSEVTRLDGRVDTEVADRKSADSAITKSLNDEVARATNTEKVLTSNISKEVEDRTSEIARIDGRVDTEVADRKSADSAIIKSLEAEIARAKRAESEISGTMSGDTSALTKSINDEVVRAKAAEKTLTDSLNAEISARTEADKALEAKIKAVGDTACKVTDVKVDGVSVVTEKVANIDLSSKVDVSALTTETSARNDADTKLTSSITKEVSDRKSEITRVEGVIANETSARVSAITSLNSEIADLKANGGKIQDVTVNGVSVVANKIAKIDLSNYLDKSTYNTDKQAIDDTLSNKADLVNGRIPLEQLGNLDTNILIIANDLPTSDIKENKIYLVPSQTSGESNVYTEYVYINSAWEILGSYTSSVDTSNFVLKSELEADEQAIAAAFNVIRKEYTDKFANIDLSSKADASALTTEVSERKSADSAITKSITDEIARAKEVEATKADASELSNYVLKSDYDVLKTNYDTLKATLDDVLNRLTAIESVDALDAGNY</sequence>
<dbReference type="RefSeq" id="WP_349226386.1">
    <property type="nucleotide sequence ID" value="NZ_JBBNFG020000005.1"/>
</dbReference>
<organism evidence="1 2">
    <name type="scientific">Segatella sinensis</name>
    <dbReference type="NCBI Taxonomy" id="3085167"/>
    <lineage>
        <taxon>Bacteria</taxon>
        <taxon>Pseudomonadati</taxon>
        <taxon>Bacteroidota</taxon>
        <taxon>Bacteroidia</taxon>
        <taxon>Bacteroidales</taxon>
        <taxon>Prevotellaceae</taxon>
        <taxon>Segatella</taxon>
    </lineage>
</organism>
<dbReference type="EMBL" id="JBBNGE010000037">
    <property type="protein sequence ID" value="MEQ2508720.1"/>
    <property type="molecule type" value="Genomic_DNA"/>
</dbReference>